<name>A0ABT9EKL7_9SPHN</name>
<dbReference type="EMBL" id="JAUUDS010000004">
    <property type="protein sequence ID" value="MDP1027507.1"/>
    <property type="molecule type" value="Genomic_DNA"/>
</dbReference>
<reference evidence="1 2" key="1">
    <citation type="submission" date="2023-07" db="EMBL/GenBank/DDBJ databases">
        <authorList>
            <person name="Kim M.K."/>
        </authorList>
    </citation>
    <scope>NUCLEOTIDE SEQUENCE [LARGE SCALE GENOMIC DNA]</scope>
    <source>
        <strain evidence="1 2">KR1UV-12</strain>
    </source>
</reference>
<dbReference type="RefSeq" id="WP_305173219.1">
    <property type="nucleotide sequence ID" value="NZ_JAUUDS010000004.1"/>
</dbReference>
<comment type="caution">
    <text evidence="1">The sequence shown here is derived from an EMBL/GenBank/DDBJ whole genome shotgun (WGS) entry which is preliminary data.</text>
</comment>
<organism evidence="1 2">
    <name type="scientific">Sphingomonas aurea</name>
    <dbReference type="NCBI Taxonomy" id="3063994"/>
    <lineage>
        <taxon>Bacteria</taxon>
        <taxon>Pseudomonadati</taxon>
        <taxon>Pseudomonadota</taxon>
        <taxon>Alphaproteobacteria</taxon>
        <taxon>Sphingomonadales</taxon>
        <taxon>Sphingomonadaceae</taxon>
        <taxon>Sphingomonas</taxon>
    </lineage>
</organism>
<keyword evidence="2" id="KW-1185">Reference proteome</keyword>
<evidence type="ECO:0000313" key="1">
    <source>
        <dbReference type="EMBL" id="MDP1027507.1"/>
    </source>
</evidence>
<gene>
    <name evidence="1" type="ORF">Q5H91_09810</name>
</gene>
<sequence length="62" mass="7113">MKQDFDIPPRPRREPTRADFARAKSMYAAGEGVEHVVVGRWLLTWGKPGRKNFADWLAEQDG</sequence>
<proteinExistence type="predicted"/>
<evidence type="ECO:0000313" key="2">
    <source>
        <dbReference type="Proteomes" id="UP001230685"/>
    </source>
</evidence>
<dbReference type="Proteomes" id="UP001230685">
    <property type="component" value="Unassembled WGS sequence"/>
</dbReference>
<protein>
    <submittedName>
        <fullName evidence="1">Uncharacterized protein</fullName>
    </submittedName>
</protein>
<accession>A0ABT9EKL7</accession>